<feature type="domain" description="DUF397" evidence="1">
    <location>
        <begin position="10"/>
        <end position="60"/>
    </location>
</feature>
<dbReference type="RefSeq" id="WP_359271952.1">
    <property type="nucleotide sequence ID" value="NZ_JBEZNA010000024.1"/>
</dbReference>
<reference evidence="2 3" key="1">
    <citation type="submission" date="2024-06" db="EMBL/GenBank/DDBJ databases">
        <title>The Natural Products Discovery Center: Release of the First 8490 Sequenced Strains for Exploring Actinobacteria Biosynthetic Diversity.</title>
        <authorList>
            <person name="Kalkreuter E."/>
            <person name="Kautsar S.A."/>
            <person name="Yang D."/>
            <person name="Bader C.D."/>
            <person name="Teijaro C.N."/>
            <person name="Fluegel L."/>
            <person name="Davis C.M."/>
            <person name="Simpson J.R."/>
            <person name="Lauterbach L."/>
            <person name="Steele A.D."/>
            <person name="Gui C."/>
            <person name="Meng S."/>
            <person name="Li G."/>
            <person name="Viehrig K."/>
            <person name="Ye F."/>
            <person name="Su P."/>
            <person name="Kiefer A.F."/>
            <person name="Nichols A."/>
            <person name="Cepeda A.J."/>
            <person name="Yan W."/>
            <person name="Fan B."/>
            <person name="Jiang Y."/>
            <person name="Adhikari A."/>
            <person name="Zheng C.-J."/>
            <person name="Schuster L."/>
            <person name="Cowan T.M."/>
            <person name="Smanski M.J."/>
            <person name="Chevrette M.G."/>
            <person name="De Carvalho L.P.S."/>
            <person name="Shen B."/>
        </authorList>
    </citation>
    <scope>NUCLEOTIDE SEQUENCE [LARGE SCALE GENOMIC DNA]</scope>
    <source>
        <strain evidence="2 3">NPDC048117</strain>
    </source>
</reference>
<sequence length="70" mass="7490">MNGAEGNPKLRWFRSSYSSGPDGNSCVEAAVEPGTVHVRDSKQSDGPCLSLSAAAWTAFVVHQGRRRKGD</sequence>
<evidence type="ECO:0000259" key="1">
    <source>
        <dbReference type="Pfam" id="PF04149"/>
    </source>
</evidence>
<evidence type="ECO:0000313" key="3">
    <source>
        <dbReference type="Proteomes" id="UP001551584"/>
    </source>
</evidence>
<proteinExistence type="predicted"/>
<dbReference type="InterPro" id="IPR007278">
    <property type="entry name" value="DUF397"/>
</dbReference>
<comment type="caution">
    <text evidence="2">The sequence shown here is derived from an EMBL/GenBank/DDBJ whole genome shotgun (WGS) entry which is preliminary data.</text>
</comment>
<evidence type="ECO:0000313" key="2">
    <source>
        <dbReference type="EMBL" id="MEU9578184.1"/>
    </source>
</evidence>
<accession>A0ABV3EPR5</accession>
<organism evidence="2 3">
    <name type="scientific">Streptomyces chilikensis</name>
    <dbReference type="NCBI Taxonomy" id="1194079"/>
    <lineage>
        <taxon>Bacteria</taxon>
        <taxon>Bacillati</taxon>
        <taxon>Actinomycetota</taxon>
        <taxon>Actinomycetes</taxon>
        <taxon>Kitasatosporales</taxon>
        <taxon>Streptomycetaceae</taxon>
        <taxon>Streptomyces</taxon>
    </lineage>
</organism>
<dbReference type="Proteomes" id="UP001551584">
    <property type="component" value="Unassembled WGS sequence"/>
</dbReference>
<protein>
    <submittedName>
        <fullName evidence="2">DUF397 domain-containing protein</fullName>
    </submittedName>
</protein>
<keyword evidence="3" id="KW-1185">Reference proteome</keyword>
<dbReference type="Pfam" id="PF04149">
    <property type="entry name" value="DUF397"/>
    <property type="match status" value="1"/>
</dbReference>
<dbReference type="EMBL" id="JBEZNA010000024">
    <property type="protein sequence ID" value="MEU9578184.1"/>
    <property type="molecule type" value="Genomic_DNA"/>
</dbReference>
<name>A0ABV3EPR5_9ACTN</name>
<gene>
    <name evidence="2" type="ORF">AB0D95_13085</name>
</gene>